<proteinExistence type="predicted"/>
<dbReference type="Proteomes" id="UP000001055">
    <property type="component" value="Unassembled WGS sequence"/>
</dbReference>
<evidence type="ECO:0000313" key="2">
    <source>
        <dbReference type="EMBL" id="EAT86719.1"/>
    </source>
</evidence>
<feature type="compositionally biased region" description="Polar residues" evidence="1">
    <location>
        <begin position="118"/>
        <end position="130"/>
    </location>
</feature>
<organism evidence="2 3">
    <name type="scientific">Phaeosphaeria nodorum (strain SN15 / ATCC MYA-4574 / FGSC 10173)</name>
    <name type="common">Glume blotch fungus</name>
    <name type="synonym">Parastagonospora nodorum</name>
    <dbReference type="NCBI Taxonomy" id="321614"/>
    <lineage>
        <taxon>Eukaryota</taxon>
        <taxon>Fungi</taxon>
        <taxon>Dikarya</taxon>
        <taxon>Ascomycota</taxon>
        <taxon>Pezizomycotina</taxon>
        <taxon>Dothideomycetes</taxon>
        <taxon>Pleosporomycetidae</taxon>
        <taxon>Pleosporales</taxon>
        <taxon>Pleosporineae</taxon>
        <taxon>Phaeosphaeriaceae</taxon>
        <taxon>Parastagonospora</taxon>
    </lineage>
</organism>
<reference evidence="3" key="1">
    <citation type="journal article" date="2007" name="Plant Cell">
        <title>Dothideomycete-plant interactions illuminated by genome sequencing and EST analysis of the wheat pathogen Stagonospora nodorum.</title>
        <authorList>
            <person name="Hane J.K."/>
            <person name="Lowe R.G."/>
            <person name="Solomon P.S."/>
            <person name="Tan K.C."/>
            <person name="Schoch C.L."/>
            <person name="Spatafora J.W."/>
            <person name="Crous P.W."/>
            <person name="Kodira C."/>
            <person name="Birren B.W."/>
            <person name="Galagan J.E."/>
            <person name="Torriani S.F."/>
            <person name="McDonald B.A."/>
            <person name="Oliver R.P."/>
        </authorList>
    </citation>
    <scope>NUCLEOTIDE SEQUENCE [LARGE SCALE GENOMIC DNA]</scope>
    <source>
        <strain evidence="3">SN15 / ATCC MYA-4574 / FGSC 10173</strain>
    </source>
</reference>
<evidence type="ECO:0000256" key="1">
    <source>
        <dbReference type="SAM" id="MobiDB-lite"/>
    </source>
</evidence>
<name>Q0URF9_PHANO</name>
<dbReference type="InParanoid" id="Q0URF9"/>
<evidence type="ECO:0000313" key="3">
    <source>
        <dbReference type="Proteomes" id="UP000001055"/>
    </source>
</evidence>
<protein>
    <submittedName>
        <fullName evidence="2">Uncharacterized protein</fullName>
    </submittedName>
</protein>
<dbReference type="EMBL" id="CH445332">
    <property type="protein sequence ID" value="EAT86719.1"/>
    <property type="molecule type" value="Genomic_DNA"/>
</dbReference>
<dbReference type="AlphaFoldDB" id="Q0URF9"/>
<feature type="region of interest" description="Disordered" evidence="1">
    <location>
        <begin position="117"/>
        <end position="156"/>
    </location>
</feature>
<dbReference type="RefSeq" id="XP_001796053.1">
    <property type="nucleotide sequence ID" value="XM_001796001.1"/>
</dbReference>
<dbReference type="GeneID" id="5972930"/>
<gene>
    <name evidence="2" type="ORF">SNOG_05655</name>
</gene>
<dbReference type="KEGG" id="pno:SNOG_05655"/>
<accession>Q0URF9</accession>
<sequence length="156" mass="16198">MAQGAAADRHVQRQLQKIATCHASSSQGGGGQFAGVHELISGTMNAMDVSAPALCASGDWYLSVDDCAAPRSHDARRHADLVGSAGLEGNFSSPLARHGGCPWILRLRGKNSRYDIDTQGTPKSAHTLSGLQHVPEPGDGSASRRGKLCLPASTGV</sequence>